<feature type="non-terminal residue" evidence="1">
    <location>
        <position position="1"/>
    </location>
</feature>
<evidence type="ECO:0000313" key="1">
    <source>
        <dbReference type="EMBL" id="CDW39304.1"/>
    </source>
</evidence>
<dbReference type="AlphaFoldDB" id="A0A0K2UM07"/>
<dbReference type="EMBL" id="HACA01021943">
    <property type="protein sequence ID" value="CDW39304.1"/>
    <property type="molecule type" value="Transcribed_RNA"/>
</dbReference>
<reference evidence="1" key="1">
    <citation type="submission" date="2014-05" db="EMBL/GenBank/DDBJ databases">
        <authorList>
            <person name="Chronopoulou M."/>
        </authorList>
    </citation>
    <scope>NUCLEOTIDE SEQUENCE</scope>
    <source>
        <tissue evidence="1">Whole organism</tissue>
    </source>
</reference>
<sequence length="46" mass="5344">LHITLISTLFIYDRIVLWCLSEQLYILKTTSLTPDFIILVSFSSIL</sequence>
<accession>A0A0K2UM07</accession>
<protein>
    <submittedName>
        <fullName evidence="1">Uncharacterized protein</fullName>
    </submittedName>
</protein>
<proteinExistence type="predicted"/>
<organism evidence="1">
    <name type="scientific">Lepeophtheirus salmonis</name>
    <name type="common">Salmon louse</name>
    <name type="synonym">Caligus salmonis</name>
    <dbReference type="NCBI Taxonomy" id="72036"/>
    <lineage>
        <taxon>Eukaryota</taxon>
        <taxon>Metazoa</taxon>
        <taxon>Ecdysozoa</taxon>
        <taxon>Arthropoda</taxon>
        <taxon>Crustacea</taxon>
        <taxon>Multicrustacea</taxon>
        <taxon>Hexanauplia</taxon>
        <taxon>Copepoda</taxon>
        <taxon>Siphonostomatoida</taxon>
        <taxon>Caligidae</taxon>
        <taxon>Lepeophtheirus</taxon>
    </lineage>
</organism>
<name>A0A0K2UM07_LEPSM</name>